<comment type="subunit">
    <text evidence="7">Monomer.</text>
</comment>
<dbReference type="Gene3D" id="3.40.50.1470">
    <property type="entry name" value="Peptidyl-tRNA hydrolase"/>
    <property type="match status" value="1"/>
</dbReference>
<dbReference type="GO" id="GO:0005737">
    <property type="term" value="C:cytoplasm"/>
    <property type="evidence" value="ECO:0007669"/>
    <property type="project" value="UniProtKB-SubCell"/>
</dbReference>
<feature type="binding site" evidence="7">
    <location>
        <position position="91"/>
    </location>
    <ligand>
        <name>tRNA</name>
        <dbReference type="ChEBI" id="CHEBI:17843"/>
    </ligand>
</feature>
<dbReference type="GO" id="GO:0004045">
    <property type="term" value="F:peptidyl-tRNA hydrolase activity"/>
    <property type="evidence" value="ECO:0007669"/>
    <property type="project" value="UniProtKB-UniRule"/>
</dbReference>
<dbReference type="HAMAP" id="MF_00083">
    <property type="entry name" value="Pept_tRNA_hydro_bact"/>
    <property type="match status" value="1"/>
</dbReference>
<comment type="subcellular location">
    <subcellularLocation>
        <location evidence="7">Cytoplasm</location>
    </subcellularLocation>
</comment>
<dbReference type="InterPro" id="IPR001328">
    <property type="entry name" value="Pept_tRNA_hydro"/>
</dbReference>
<comment type="catalytic activity">
    <reaction evidence="7 8">
        <text>an N-acyl-L-alpha-aminoacyl-tRNA + H2O = an N-acyl-L-amino acid + a tRNA + H(+)</text>
        <dbReference type="Rhea" id="RHEA:54448"/>
        <dbReference type="Rhea" id="RHEA-COMP:10123"/>
        <dbReference type="Rhea" id="RHEA-COMP:13883"/>
        <dbReference type="ChEBI" id="CHEBI:15377"/>
        <dbReference type="ChEBI" id="CHEBI:15378"/>
        <dbReference type="ChEBI" id="CHEBI:59874"/>
        <dbReference type="ChEBI" id="CHEBI:78442"/>
        <dbReference type="ChEBI" id="CHEBI:138191"/>
        <dbReference type="EC" id="3.1.1.29"/>
    </reaction>
</comment>
<evidence type="ECO:0000256" key="8">
    <source>
        <dbReference type="RuleBase" id="RU000673"/>
    </source>
</evidence>
<dbReference type="EC" id="3.1.1.29" evidence="1 7"/>
<dbReference type="InterPro" id="IPR018171">
    <property type="entry name" value="Pept_tRNA_hydro_CS"/>
</dbReference>
<evidence type="ECO:0000256" key="4">
    <source>
        <dbReference type="ARBA" id="ARBA00022884"/>
    </source>
</evidence>
<reference evidence="10 11" key="2">
    <citation type="journal article" date="2011" name="Stand. Genomic Sci.">
        <title>Complete genome sequence of Oceanithermus profundus type strain (506).</title>
        <authorList>
            <person name="Pati A."/>
            <person name="Zhang X."/>
            <person name="Lapidus A."/>
            <person name="Nolan M."/>
            <person name="Lucas S."/>
            <person name="Del Rio T.G."/>
            <person name="Tice H."/>
            <person name="Cheng J.F."/>
            <person name="Tapia R."/>
            <person name="Han C."/>
            <person name="Goodwin L."/>
            <person name="Pitluck S."/>
            <person name="Liolios K."/>
            <person name="Pagani I."/>
            <person name="Ivanova N."/>
            <person name="Mavromatis K."/>
            <person name="Chen A."/>
            <person name="Palaniappan K."/>
            <person name="Hauser L."/>
            <person name="Jeffries C.D."/>
            <person name="Brambilla E.M."/>
            <person name="Rohl A."/>
            <person name="Mwirichia R."/>
            <person name="Rohde M."/>
            <person name="Tindall B.J."/>
            <person name="Sikorski J."/>
            <person name="Wirth R."/>
            <person name="Goker M."/>
            <person name="Woyke T."/>
            <person name="Detter J.C."/>
            <person name="Bristow J."/>
            <person name="Eisen J.A."/>
            <person name="Markowitz V."/>
            <person name="Hugenholtz P."/>
            <person name="Kyrpides N.C."/>
            <person name="Klenk H.P."/>
            <person name="Land M."/>
        </authorList>
    </citation>
    <scope>NUCLEOTIDE SEQUENCE [LARGE SCALE GENOMIC DNA]</scope>
    <source>
        <strain evidence="11">DSM 14977 / NBRC 100410 / VKM B-2274 / 506</strain>
    </source>
</reference>
<name>E4UA12_OCEP5</name>
<dbReference type="AlphaFoldDB" id="E4UA12"/>
<dbReference type="PANTHER" id="PTHR17224">
    <property type="entry name" value="PEPTIDYL-TRNA HYDROLASE"/>
    <property type="match status" value="1"/>
</dbReference>
<evidence type="ECO:0000256" key="3">
    <source>
        <dbReference type="ARBA" id="ARBA00022801"/>
    </source>
</evidence>
<evidence type="ECO:0000313" key="11">
    <source>
        <dbReference type="Proteomes" id="UP000008722"/>
    </source>
</evidence>
<feature type="site" description="Discriminates between blocked and unblocked aminoacyl-tRNA" evidence="7">
    <location>
        <position position="39"/>
    </location>
</feature>
<evidence type="ECO:0000256" key="7">
    <source>
        <dbReference type="HAMAP-Rule" id="MF_00083"/>
    </source>
</evidence>
<evidence type="ECO:0000256" key="5">
    <source>
        <dbReference type="ARBA" id="ARBA00038063"/>
    </source>
</evidence>
<organism evidence="10 11">
    <name type="scientific">Oceanithermus profundus (strain DSM 14977 / NBRC 100410 / VKM B-2274 / 506)</name>
    <dbReference type="NCBI Taxonomy" id="670487"/>
    <lineage>
        <taxon>Bacteria</taxon>
        <taxon>Thermotogati</taxon>
        <taxon>Deinococcota</taxon>
        <taxon>Deinococci</taxon>
        <taxon>Thermales</taxon>
        <taxon>Thermaceae</taxon>
        <taxon>Oceanithermus</taxon>
    </lineage>
</organism>
<comment type="caution">
    <text evidence="7">Lacks conserved residue(s) required for the propagation of feature annotation.</text>
</comment>
<dbReference type="FunFam" id="3.40.50.1470:FF:000001">
    <property type="entry name" value="Peptidyl-tRNA hydrolase"/>
    <property type="match status" value="1"/>
</dbReference>
<keyword evidence="7" id="KW-0963">Cytoplasm</keyword>
<evidence type="ECO:0000313" key="10">
    <source>
        <dbReference type="EMBL" id="ADR37389.1"/>
    </source>
</evidence>
<dbReference type="CDD" id="cd00462">
    <property type="entry name" value="PTH"/>
    <property type="match status" value="1"/>
</dbReference>
<dbReference type="STRING" id="670487.Ocepr_1937"/>
<dbReference type="GO" id="GO:0000049">
    <property type="term" value="F:tRNA binding"/>
    <property type="evidence" value="ECO:0007669"/>
    <property type="project" value="UniProtKB-UniRule"/>
</dbReference>
<dbReference type="GO" id="GO:0006515">
    <property type="term" value="P:protein quality control for misfolded or incompletely synthesized proteins"/>
    <property type="evidence" value="ECO:0007669"/>
    <property type="project" value="UniProtKB-UniRule"/>
</dbReference>
<evidence type="ECO:0000256" key="6">
    <source>
        <dbReference type="ARBA" id="ARBA00050038"/>
    </source>
</evidence>
<evidence type="ECO:0000256" key="2">
    <source>
        <dbReference type="ARBA" id="ARBA00022555"/>
    </source>
</evidence>
<evidence type="ECO:0000256" key="9">
    <source>
        <dbReference type="RuleBase" id="RU004320"/>
    </source>
</evidence>
<feature type="site" description="Stabilizes the basic form of H active site to accept a proton" evidence="7">
    <location>
        <position position="116"/>
    </location>
</feature>
<feature type="binding site" evidence="7">
    <location>
        <position position="89"/>
    </location>
    <ligand>
        <name>tRNA</name>
        <dbReference type="ChEBI" id="CHEBI:17843"/>
    </ligand>
</feature>
<evidence type="ECO:0000256" key="1">
    <source>
        <dbReference type="ARBA" id="ARBA00013260"/>
    </source>
</evidence>
<comment type="function">
    <text evidence="7">Hydrolyzes ribosome-free peptidyl-tRNAs (with 1 or more amino acids incorporated), which drop off the ribosome during protein synthesis, or as a result of ribosome stalling.</text>
</comment>
<dbReference type="HOGENOM" id="CLU_062456_4_2_0"/>
<dbReference type="SUPFAM" id="SSF53178">
    <property type="entry name" value="Peptidyl-tRNA hydrolase-like"/>
    <property type="match status" value="1"/>
</dbReference>
<keyword evidence="3 7" id="KW-0378">Hydrolase</keyword>
<reference evidence="11" key="1">
    <citation type="submission" date="2010-11" db="EMBL/GenBank/DDBJ databases">
        <title>The complete sequence of chromosome of Oceanithermus profundus DSM 14977.</title>
        <authorList>
            <consortium name="US DOE Joint Genome Institute (JGI-PGF)"/>
            <person name="Lucas S."/>
            <person name="Copeland A."/>
            <person name="Lapidus A."/>
            <person name="Bruce D."/>
            <person name="Goodwin L."/>
            <person name="Pitluck S."/>
            <person name="Kyrpides N."/>
            <person name="Mavromatis K."/>
            <person name="Pagani I."/>
            <person name="Ivanova N."/>
            <person name="Zhang X."/>
            <person name="Brettin T."/>
            <person name="Detter J.C."/>
            <person name="Tapia R."/>
            <person name="Han C."/>
            <person name="Land M."/>
            <person name="Hauser L."/>
            <person name="Markowitz V."/>
            <person name="Cheng J.-F."/>
            <person name="Hugenholtz P."/>
            <person name="Woyke T."/>
            <person name="Wu D."/>
            <person name="Tindall B."/>
            <person name="Faehnrich R."/>
            <person name="Brambilla E."/>
            <person name="Klenk H.-P."/>
            <person name="Eisen J.A."/>
        </authorList>
    </citation>
    <scope>NUCLEOTIDE SEQUENCE [LARGE SCALE GENOMIC DNA]</scope>
    <source>
        <strain evidence="11">DSM 14977 / NBRC 100410 / VKM B-2274 / 506</strain>
    </source>
</reference>
<dbReference type="NCBIfam" id="TIGR00447">
    <property type="entry name" value="pth"/>
    <property type="match status" value="1"/>
</dbReference>
<dbReference type="eggNOG" id="COG0193">
    <property type="taxonomic scope" value="Bacteria"/>
</dbReference>
<keyword evidence="11" id="KW-1185">Reference proteome</keyword>
<comment type="similarity">
    <text evidence="5 7 9">Belongs to the PTH family.</text>
</comment>
<dbReference type="PANTHER" id="PTHR17224:SF1">
    <property type="entry name" value="PEPTIDYL-TRNA HYDROLASE"/>
    <property type="match status" value="1"/>
</dbReference>
<proteinExistence type="inferred from homology"/>
<dbReference type="EMBL" id="CP002361">
    <property type="protein sequence ID" value="ADR37389.1"/>
    <property type="molecule type" value="Genomic_DNA"/>
</dbReference>
<dbReference type="Pfam" id="PF01195">
    <property type="entry name" value="Pept_tRNA_hydro"/>
    <property type="match status" value="1"/>
</dbReference>
<accession>E4UA12</accession>
<dbReference type="Proteomes" id="UP000008722">
    <property type="component" value="Chromosome"/>
</dbReference>
<gene>
    <name evidence="7" type="primary">pth</name>
    <name evidence="10" type="ordered locus">Ocepr_1937</name>
</gene>
<dbReference type="KEGG" id="opr:Ocepr_1937"/>
<keyword evidence="4 7" id="KW-0694">RNA-binding</keyword>
<feature type="binding site" evidence="7">
    <location>
        <position position="44"/>
    </location>
    <ligand>
        <name>tRNA</name>
        <dbReference type="ChEBI" id="CHEBI:17843"/>
    </ligand>
</feature>
<feature type="active site" description="Proton acceptor" evidence="7">
    <location>
        <position position="49"/>
    </location>
</feature>
<sequence length="219" mass="24505">MDWGKLKRWLAGFAMRPDVELDEGDPDVSARFLVVGLGNPGPRYAETRHNLGFWVVDRIAREERLAWKQQGRAFTTRWGSGWLMKPTTFMNASGEAVAPFVRYYKIAPERLLVVHDDMDLPLGRLRLRRGGSAGGQKGVRSIIEQLGTDRFDRLRLGIGRPPAGWDAASWVLSKFSPDERGVADRVAAAAAEAVRTWRDQGLEAAQQRFNGLDLRESGS</sequence>
<comment type="function">
    <text evidence="7">Catalyzes the release of premature peptidyl moieties from peptidyl-tRNA molecules trapped in stalled 50S ribosomal subunits, and thus maintains levels of free tRNAs and 50S ribosomes.</text>
</comment>
<dbReference type="GO" id="GO:0072344">
    <property type="term" value="P:rescue of stalled ribosome"/>
    <property type="evidence" value="ECO:0007669"/>
    <property type="project" value="UniProtKB-UniRule"/>
</dbReference>
<dbReference type="InterPro" id="IPR036416">
    <property type="entry name" value="Pept_tRNA_hydro_sf"/>
</dbReference>
<protein>
    <recommendedName>
        <fullName evidence="6 7">Peptidyl-tRNA hydrolase</fullName>
        <shortName evidence="7">Pth</shortName>
        <ecNumber evidence="1 7">3.1.1.29</ecNumber>
    </recommendedName>
</protein>
<dbReference type="PROSITE" id="PS01195">
    <property type="entry name" value="PEPT_TRNA_HYDROL_1"/>
    <property type="match status" value="1"/>
</dbReference>
<keyword evidence="2 7" id="KW-0820">tRNA-binding</keyword>